<keyword evidence="3" id="KW-1185">Reference proteome</keyword>
<accession>A0A8J7LYW7</accession>
<protein>
    <recommendedName>
        <fullName evidence="4">DUF4595 domain-containing protein</fullName>
    </recommendedName>
</protein>
<reference evidence="2" key="1">
    <citation type="submission" date="2020-12" db="EMBL/GenBank/DDBJ databases">
        <title>Snuella sp. nov., isolated from sediment in Incheon.</title>
        <authorList>
            <person name="Kim W."/>
        </authorList>
    </citation>
    <scope>NUCLEOTIDE SEQUENCE</scope>
    <source>
        <strain evidence="2">CAU 1569</strain>
    </source>
</reference>
<feature type="signal peptide" evidence="1">
    <location>
        <begin position="1"/>
        <end position="21"/>
    </location>
</feature>
<evidence type="ECO:0008006" key="4">
    <source>
        <dbReference type="Google" id="ProtNLM"/>
    </source>
</evidence>
<evidence type="ECO:0000313" key="3">
    <source>
        <dbReference type="Proteomes" id="UP000610931"/>
    </source>
</evidence>
<dbReference type="EMBL" id="JAELVQ010000020">
    <property type="protein sequence ID" value="MBJ6369161.1"/>
    <property type="molecule type" value="Genomic_DNA"/>
</dbReference>
<comment type="caution">
    <text evidence="2">The sequence shown here is derived from an EMBL/GenBank/DDBJ whole genome shotgun (WGS) entry which is preliminary data.</text>
</comment>
<name>A0A8J7LYW7_9FLAO</name>
<evidence type="ECO:0000256" key="1">
    <source>
        <dbReference type="SAM" id="SignalP"/>
    </source>
</evidence>
<gene>
    <name evidence="2" type="ORF">JF259_13785</name>
</gene>
<proteinExistence type="predicted"/>
<feature type="chain" id="PRO_5035322776" description="DUF4595 domain-containing protein" evidence="1">
    <location>
        <begin position="22"/>
        <end position="285"/>
    </location>
</feature>
<evidence type="ECO:0000313" key="2">
    <source>
        <dbReference type="EMBL" id="MBJ6369161.1"/>
    </source>
</evidence>
<dbReference type="AlphaFoldDB" id="A0A8J7LYW7"/>
<keyword evidence="1" id="KW-0732">Signal</keyword>
<sequence length="285" mass="33187">MKKIKFLSYLLFILTLQTSCSDNNDDTTNNSEAISKTYLSKVTIKAGSDYYYSPNSTTSFTLNYDSSKKLTSINVQRSLDESGVMKTYNASYIVEYVNDQIKKVYADCATNDCEWNFISHTEGFHQISFEYGEEDNYKSVIAYEQIVNTEGTITYSTEIERYLLNTNNLVKQVEGTTEIIYSNNNIIGIKNTSSYNDGLKYHDYDDKKSVVVFTDDTHIMDINDYFPRLILDLKYSKNNFRKLDFPWRGQLQSIDFEYDGKNRPIKRTVLNKDVLNYTETFEYLE</sequence>
<dbReference type="RefSeq" id="WP_199116002.1">
    <property type="nucleotide sequence ID" value="NZ_JAELVQ010000020.1"/>
</dbReference>
<dbReference type="Proteomes" id="UP000610931">
    <property type="component" value="Unassembled WGS sequence"/>
</dbReference>
<organism evidence="2 3">
    <name type="scientific">Snuella sedimenti</name>
    <dbReference type="NCBI Taxonomy" id="2798802"/>
    <lineage>
        <taxon>Bacteria</taxon>
        <taxon>Pseudomonadati</taxon>
        <taxon>Bacteroidota</taxon>
        <taxon>Flavobacteriia</taxon>
        <taxon>Flavobacteriales</taxon>
        <taxon>Flavobacteriaceae</taxon>
        <taxon>Snuella</taxon>
    </lineage>
</organism>